<reference evidence="4" key="2">
    <citation type="submission" date="2023-10" db="EMBL/GenBank/DDBJ databases">
        <authorList>
            <person name="Choi B."/>
        </authorList>
    </citation>
    <scope>NUCLEOTIDE SEQUENCE</scope>
    <source>
        <strain evidence="4">UMB0763</strain>
    </source>
</reference>
<name>A0AAF0YX76_9CORY</name>
<proteinExistence type="inferred from homology"/>
<comment type="similarity">
    <text evidence="1">Belongs to the PspA/Vipp/IM30 family.</text>
</comment>
<organism evidence="4 5">
    <name type="scientific">Corynebacterium pyruviciproducens</name>
    <dbReference type="NCBI Taxonomy" id="598660"/>
    <lineage>
        <taxon>Bacteria</taxon>
        <taxon>Bacillati</taxon>
        <taxon>Actinomycetota</taxon>
        <taxon>Actinomycetes</taxon>
        <taxon>Mycobacteriales</taxon>
        <taxon>Corynebacteriaceae</taxon>
        <taxon>Corynebacterium</taxon>
    </lineage>
</organism>
<feature type="compositionally biased region" description="Basic and acidic residues" evidence="3">
    <location>
        <begin position="266"/>
        <end position="276"/>
    </location>
</feature>
<dbReference type="EMBL" id="CP136958">
    <property type="protein sequence ID" value="WOT02175.1"/>
    <property type="molecule type" value="Genomic_DNA"/>
</dbReference>
<feature type="region of interest" description="Disordered" evidence="3">
    <location>
        <begin position="129"/>
        <end position="189"/>
    </location>
</feature>
<dbReference type="RefSeq" id="WP_101679060.1">
    <property type="nucleotide sequence ID" value="NZ_CP136958.1"/>
</dbReference>
<feature type="compositionally biased region" description="Acidic residues" evidence="3">
    <location>
        <begin position="252"/>
        <end position="265"/>
    </location>
</feature>
<reference evidence="4" key="1">
    <citation type="submission" date="2017-12" db="EMBL/GenBank/DDBJ databases">
        <authorList>
            <person name="Thomas-White K."/>
            <person name="Wolfe A.J."/>
        </authorList>
    </citation>
    <scope>NUCLEOTIDE SEQUENCE</scope>
    <source>
        <strain evidence="4">UMB0763</strain>
    </source>
</reference>
<feature type="coiled-coil region" evidence="2">
    <location>
        <begin position="30"/>
        <end position="75"/>
    </location>
</feature>
<feature type="region of interest" description="Disordered" evidence="3">
    <location>
        <begin position="238"/>
        <end position="276"/>
    </location>
</feature>
<dbReference type="Proteomes" id="UP000234560">
    <property type="component" value="Chromosome"/>
</dbReference>
<dbReference type="KEGG" id="cpyr:CYJ47_13190"/>
<dbReference type="Pfam" id="PF04012">
    <property type="entry name" value="PspA_IM30"/>
    <property type="match status" value="1"/>
</dbReference>
<dbReference type="AlphaFoldDB" id="A0AAF0YX76"/>
<keyword evidence="2" id="KW-0175">Coiled coil</keyword>
<sequence length="276" mass="30427">MANPFKKGWKYLTSSLDKKIEDNADPEVQINQAAEESRRQTAEIQEQAAKIIGNKKALELKLNRLLKDQADLQDRTKTALQAAEKAQAEGNAERANQFTSSAEICASQLVAVENQIAETKVMYEQAAAAADQATAQAKRSQAEYEQQKGSLDQLRSQARQAKMQEATARANDQIGAIERESSVPTLDEVRDKIERRYADAMGAQELTQNAVTNQMSEITASGTDVKANARLEEIRASLHAEEKPQLAKAAEPEEETAPSEETVEEGVDKPEEPEEK</sequence>
<feature type="compositionally biased region" description="Basic and acidic residues" evidence="3">
    <location>
        <begin position="177"/>
        <end position="189"/>
    </location>
</feature>
<protein>
    <submittedName>
        <fullName evidence="4">PspA/IM30 family protein</fullName>
    </submittedName>
</protein>
<evidence type="ECO:0000256" key="3">
    <source>
        <dbReference type="SAM" id="MobiDB-lite"/>
    </source>
</evidence>
<evidence type="ECO:0000313" key="5">
    <source>
        <dbReference type="Proteomes" id="UP000234560"/>
    </source>
</evidence>
<feature type="compositionally biased region" description="Polar residues" evidence="3">
    <location>
        <begin position="147"/>
        <end position="159"/>
    </location>
</feature>
<accession>A0AAF0YX76</accession>
<evidence type="ECO:0000313" key="4">
    <source>
        <dbReference type="EMBL" id="WOT02175.1"/>
    </source>
</evidence>
<evidence type="ECO:0000256" key="2">
    <source>
        <dbReference type="SAM" id="Coils"/>
    </source>
</evidence>
<dbReference type="InterPro" id="IPR007157">
    <property type="entry name" value="PspA_VIPP1"/>
</dbReference>
<evidence type="ECO:0000256" key="1">
    <source>
        <dbReference type="ARBA" id="ARBA00043985"/>
    </source>
</evidence>
<gene>
    <name evidence="4" type="ORF">CYJ47_13190</name>
</gene>